<sequence>MSIMELSPYLKAIQEVSGSTPGEKYRAINRIAFKLLSSRNIKRSLKNLDFPEVLKLLVEVEIARKLRQPDMILEALKSKNWEVVMRAVKASWFFNGGNKMTSVGFYQTQIFLLVSVKNRRMIIKALADNLAEEPELADNFYDLVTLMCGEKQAKPLLKVCSESFIWNRIKNFKFNYTVVHFLYYKYPEMVIKYLRLSKSDPENFNFTSFARFLPRLLLKHPEVFEELIEKSDDAPMLSARHTGLFLKHCLDAFLKNPHKFLQILAPKVLERKLTEEQRESVFKILVVQEIAKFENAFIGKFKFLDDGKKLSILMSAYKEKHNVDFLDCHEKITPKIMRILPKEDRIKIAKAKFEEKTSPGDELNISYKKSWIAYLDCSESLQFFKSEMEIIEASMRFEVIKRMIYSCAVNNDSDSLLDVLKYIQKKFDCEQHEFWANILRFLRRYTCSMNISQDH</sequence>
<proteinExistence type="predicted"/>
<protein>
    <submittedName>
        <fullName evidence="1">Uncharacterized protein</fullName>
    </submittedName>
</protein>
<evidence type="ECO:0000313" key="1">
    <source>
        <dbReference type="EMBL" id="CAG5073376.1"/>
    </source>
</evidence>
<dbReference type="OrthoDB" id="6617263at2759"/>
<dbReference type="AlphaFoldDB" id="A0A8J2EA40"/>
<keyword evidence="2" id="KW-1185">Reference proteome</keyword>
<organism evidence="1 2">
    <name type="scientific">Cotesia congregata</name>
    <name type="common">Parasitoid wasp</name>
    <name type="synonym">Apanteles congregatus</name>
    <dbReference type="NCBI Taxonomy" id="51543"/>
    <lineage>
        <taxon>Eukaryota</taxon>
        <taxon>Metazoa</taxon>
        <taxon>Ecdysozoa</taxon>
        <taxon>Arthropoda</taxon>
        <taxon>Hexapoda</taxon>
        <taxon>Insecta</taxon>
        <taxon>Pterygota</taxon>
        <taxon>Neoptera</taxon>
        <taxon>Endopterygota</taxon>
        <taxon>Hymenoptera</taxon>
        <taxon>Apocrita</taxon>
        <taxon>Ichneumonoidea</taxon>
        <taxon>Braconidae</taxon>
        <taxon>Microgastrinae</taxon>
        <taxon>Cotesia</taxon>
    </lineage>
</organism>
<gene>
    <name evidence="1" type="ORF">HICCMSTLAB_LOCUS319</name>
</gene>
<dbReference type="Proteomes" id="UP000786811">
    <property type="component" value="Unassembled WGS sequence"/>
</dbReference>
<dbReference type="EMBL" id="CAJNRD030001114">
    <property type="protein sequence ID" value="CAG5073376.1"/>
    <property type="molecule type" value="Genomic_DNA"/>
</dbReference>
<reference evidence="1" key="1">
    <citation type="submission" date="2021-04" db="EMBL/GenBank/DDBJ databases">
        <authorList>
            <person name="Chebbi M.A.C M."/>
        </authorList>
    </citation>
    <scope>NUCLEOTIDE SEQUENCE</scope>
</reference>
<comment type="caution">
    <text evidence="1">The sequence shown here is derived from an EMBL/GenBank/DDBJ whole genome shotgun (WGS) entry which is preliminary data.</text>
</comment>
<evidence type="ECO:0000313" key="2">
    <source>
        <dbReference type="Proteomes" id="UP000786811"/>
    </source>
</evidence>
<name>A0A8J2EA40_COTCN</name>
<accession>A0A8J2EA40</accession>